<comment type="caution">
    <text evidence="3">The sequence shown here is derived from an EMBL/GenBank/DDBJ whole genome shotgun (WGS) entry which is preliminary data.</text>
</comment>
<evidence type="ECO:0000313" key="3">
    <source>
        <dbReference type="EMBL" id="OGH93059.1"/>
    </source>
</evidence>
<feature type="chain" id="PRO_5009525989" description="DUF4134 domain-containing protein" evidence="2">
    <location>
        <begin position="25"/>
        <end position="116"/>
    </location>
</feature>
<protein>
    <recommendedName>
        <fullName evidence="5">DUF4134 domain-containing protein</fullName>
    </recommendedName>
</protein>
<keyword evidence="2" id="KW-0732">Signal</keyword>
<feature type="transmembrane region" description="Helical" evidence="1">
    <location>
        <begin position="43"/>
        <end position="68"/>
    </location>
</feature>
<feature type="transmembrane region" description="Helical" evidence="1">
    <location>
        <begin position="89"/>
        <end position="111"/>
    </location>
</feature>
<dbReference type="STRING" id="1798705.A2563_04765"/>
<dbReference type="AlphaFoldDB" id="A0A1F6PA66"/>
<accession>A0A1F6PA66</accession>
<evidence type="ECO:0008006" key="5">
    <source>
        <dbReference type="Google" id="ProtNLM"/>
    </source>
</evidence>
<dbReference type="EMBL" id="MFRA01000003">
    <property type="protein sequence ID" value="OGH93059.1"/>
    <property type="molecule type" value="Genomic_DNA"/>
</dbReference>
<evidence type="ECO:0000313" key="4">
    <source>
        <dbReference type="Proteomes" id="UP000176634"/>
    </source>
</evidence>
<dbReference type="Proteomes" id="UP000176634">
    <property type="component" value="Unassembled WGS sequence"/>
</dbReference>
<gene>
    <name evidence="3" type="ORF">A2563_04765</name>
</gene>
<keyword evidence="1" id="KW-0812">Transmembrane</keyword>
<reference evidence="3 4" key="1">
    <citation type="journal article" date="2016" name="Nat. Commun.">
        <title>Thousands of microbial genomes shed light on interconnected biogeochemical processes in an aquifer system.</title>
        <authorList>
            <person name="Anantharaman K."/>
            <person name="Brown C.T."/>
            <person name="Hug L.A."/>
            <person name="Sharon I."/>
            <person name="Castelle C.J."/>
            <person name="Probst A.J."/>
            <person name="Thomas B.C."/>
            <person name="Singh A."/>
            <person name="Wilkins M.J."/>
            <person name="Karaoz U."/>
            <person name="Brodie E.L."/>
            <person name="Williams K.H."/>
            <person name="Hubbard S.S."/>
            <person name="Banfield J.F."/>
        </authorList>
    </citation>
    <scope>NUCLEOTIDE SEQUENCE [LARGE SCALE GENOMIC DNA]</scope>
</reference>
<keyword evidence="1" id="KW-1133">Transmembrane helix</keyword>
<name>A0A1F6PA66_9BACT</name>
<proteinExistence type="predicted"/>
<keyword evidence="1" id="KW-0472">Membrane</keyword>
<dbReference type="InterPro" id="IPR043993">
    <property type="entry name" value="T4SS_pilin"/>
</dbReference>
<evidence type="ECO:0000256" key="1">
    <source>
        <dbReference type="SAM" id="Phobius"/>
    </source>
</evidence>
<evidence type="ECO:0000256" key="2">
    <source>
        <dbReference type="SAM" id="SignalP"/>
    </source>
</evidence>
<dbReference type="Pfam" id="PF18895">
    <property type="entry name" value="T4SS_pilin"/>
    <property type="match status" value="1"/>
</dbReference>
<organism evidence="3 4">
    <name type="scientific">Candidatus Magasanikbacteria bacterium RIFOXYD1_FULL_40_23</name>
    <dbReference type="NCBI Taxonomy" id="1798705"/>
    <lineage>
        <taxon>Bacteria</taxon>
        <taxon>Candidatus Magasanikiibacteriota</taxon>
    </lineage>
</organism>
<sequence>MFKKLLFVFLFSLMLLGSVLPAAAQFGLKETASKAQYGESTDIYTTIGDIVNVVLSFTGIIFLAIIFYGGLRWMTARGDEAKITKAKEAMYAAIIGFILVTAAYALSSFVIGRLTS</sequence>
<feature type="signal peptide" evidence="2">
    <location>
        <begin position="1"/>
        <end position="24"/>
    </location>
</feature>